<dbReference type="Proteomes" id="UP000008080">
    <property type="component" value="Chromosome"/>
</dbReference>
<organism evidence="2 3">
    <name type="scientific">Bdellovibrio bacteriovorus (strain ATCC 15356 / DSM 50701 / NCIMB 9529 / HD100)</name>
    <dbReference type="NCBI Taxonomy" id="264462"/>
    <lineage>
        <taxon>Bacteria</taxon>
        <taxon>Pseudomonadati</taxon>
        <taxon>Bdellovibrionota</taxon>
        <taxon>Bdellovibrionia</taxon>
        <taxon>Bdellovibrionales</taxon>
        <taxon>Pseudobdellovibrionaceae</taxon>
        <taxon>Bdellovibrio</taxon>
    </lineage>
</organism>
<accession>Q6MLQ4</accession>
<dbReference type="PANTHER" id="PTHR34322">
    <property type="entry name" value="TRANSPOSASE, Y1_TNP DOMAIN-CONTAINING"/>
    <property type="match status" value="1"/>
</dbReference>
<feature type="domain" description="Transposase IS200-like" evidence="1">
    <location>
        <begin position="38"/>
        <end position="153"/>
    </location>
</feature>
<sequence>MRRNPDTLSLQNLPILPSDLTSFLQNNLAMPRKIVPASADHPYHIVARARNREWFPIARSEVWSIMEDYLFFISHAYGIEILSFVLMDNHFHMIVRDPQQNLGEAMNYFMKETSRHMSTKAGIINQIYGSRYHKTLISNPLHYLHAYKYVYRNPVEAGLCSKVQDYPHSTLSISLGMHRLNFPIYPDNTLFESPDSILSWLNAAPDPRDKEIVQKALRKSEFKIPTIRKNQRPHRLTSLPY</sequence>
<dbReference type="KEGG" id="bba:Bd1953"/>
<dbReference type="PANTHER" id="PTHR34322:SF2">
    <property type="entry name" value="TRANSPOSASE IS200-LIKE DOMAIN-CONTAINING PROTEIN"/>
    <property type="match status" value="1"/>
</dbReference>
<keyword evidence="3" id="KW-1185">Reference proteome</keyword>
<evidence type="ECO:0000313" key="3">
    <source>
        <dbReference type="Proteomes" id="UP000008080"/>
    </source>
</evidence>
<name>Q6MLQ4_BDEBA</name>
<gene>
    <name evidence="2" type="ordered locus">Bd1953</name>
</gene>
<dbReference type="Gene3D" id="3.30.70.1290">
    <property type="entry name" value="Transposase IS200-like"/>
    <property type="match status" value="1"/>
</dbReference>
<dbReference type="InterPro" id="IPR036515">
    <property type="entry name" value="Transposase_17_sf"/>
</dbReference>
<dbReference type="SMR" id="Q6MLQ4"/>
<evidence type="ECO:0000313" key="2">
    <source>
        <dbReference type="EMBL" id="CAE79803.1"/>
    </source>
</evidence>
<dbReference type="Pfam" id="PF01797">
    <property type="entry name" value="Y1_Tnp"/>
    <property type="match status" value="1"/>
</dbReference>
<proteinExistence type="predicted"/>
<dbReference type="SMART" id="SM01321">
    <property type="entry name" value="Y1_Tnp"/>
    <property type="match status" value="1"/>
</dbReference>
<dbReference type="GO" id="GO:0004803">
    <property type="term" value="F:transposase activity"/>
    <property type="evidence" value="ECO:0007669"/>
    <property type="project" value="InterPro"/>
</dbReference>
<dbReference type="GO" id="GO:0003677">
    <property type="term" value="F:DNA binding"/>
    <property type="evidence" value="ECO:0007669"/>
    <property type="project" value="InterPro"/>
</dbReference>
<dbReference type="STRING" id="264462.Bd1953"/>
<dbReference type="SUPFAM" id="SSF143422">
    <property type="entry name" value="Transposase IS200-like"/>
    <property type="match status" value="1"/>
</dbReference>
<dbReference type="eggNOG" id="COG1943">
    <property type="taxonomic scope" value="Bacteria"/>
</dbReference>
<reference evidence="2 3" key="1">
    <citation type="journal article" date="2004" name="Science">
        <title>A predator unmasked: life cycle of Bdellovibrio bacteriovorus from a genomic perspective.</title>
        <authorList>
            <person name="Rendulic S."/>
            <person name="Jagtap P."/>
            <person name="Rosinus A."/>
            <person name="Eppinger M."/>
            <person name="Baar C."/>
            <person name="Lanz C."/>
            <person name="Keller H."/>
            <person name="Lambert C."/>
            <person name="Evans K.J."/>
            <person name="Goesmann A."/>
            <person name="Meyer F."/>
            <person name="Sockett R.E."/>
            <person name="Schuster S.C."/>
        </authorList>
    </citation>
    <scope>NUCLEOTIDE SEQUENCE [LARGE SCALE GENOMIC DNA]</scope>
    <source>
        <strain evidence="3">ATCC 15356 / DSM 50701 / NCIMB 9529 / HD100</strain>
    </source>
</reference>
<dbReference type="AlphaFoldDB" id="Q6MLQ4"/>
<dbReference type="EMBL" id="BX842651">
    <property type="protein sequence ID" value="CAE79803.1"/>
    <property type="molecule type" value="Genomic_DNA"/>
</dbReference>
<dbReference type="GO" id="GO:0006313">
    <property type="term" value="P:DNA transposition"/>
    <property type="evidence" value="ECO:0007669"/>
    <property type="project" value="InterPro"/>
</dbReference>
<dbReference type="HOGENOM" id="CLU_1264870_0_0_7"/>
<dbReference type="InterPro" id="IPR002686">
    <property type="entry name" value="Transposase_17"/>
</dbReference>
<evidence type="ECO:0000259" key="1">
    <source>
        <dbReference type="SMART" id="SM01321"/>
    </source>
</evidence>
<protein>
    <recommendedName>
        <fullName evidence="1">Transposase IS200-like domain-containing protein</fullName>
    </recommendedName>
</protein>